<feature type="compositionally biased region" description="Basic and acidic residues" evidence="5">
    <location>
        <begin position="1275"/>
        <end position="1298"/>
    </location>
</feature>
<feature type="region of interest" description="Disordered" evidence="5">
    <location>
        <begin position="1005"/>
        <end position="1047"/>
    </location>
</feature>
<feature type="compositionally biased region" description="Low complexity" evidence="5">
    <location>
        <begin position="849"/>
        <end position="861"/>
    </location>
</feature>
<evidence type="ECO:0000313" key="7">
    <source>
        <dbReference type="Proteomes" id="UP000075714"/>
    </source>
</evidence>
<feature type="compositionally biased region" description="Gly residues" evidence="5">
    <location>
        <begin position="412"/>
        <end position="428"/>
    </location>
</feature>
<dbReference type="Proteomes" id="UP000075714">
    <property type="component" value="Unassembled WGS sequence"/>
</dbReference>
<feature type="compositionally biased region" description="Acidic residues" evidence="5">
    <location>
        <begin position="1341"/>
        <end position="1350"/>
    </location>
</feature>
<dbReference type="GO" id="GO:0044027">
    <property type="term" value="P:negative regulation of gene expression via chromosomal CpG island methylation"/>
    <property type="evidence" value="ECO:0007669"/>
    <property type="project" value="TreeGrafter"/>
</dbReference>
<feature type="compositionally biased region" description="Low complexity" evidence="5">
    <location>
        <begin position="1229"/>
        <end position="1244"/>
    </location>
</feature>
<feature type="compositionally biased region" description="Gly residues" evidence="5">
    <location>
        <begin position="436"/>
        <end position="448"/>
    </location>
</feature>
<dbReference type="EMBL" id="LSYV01000077">
    <property type="protein sequence ID" value="KXZ43984.1"/>
    <property type="molecule type" value="Genomic_DNA"/>
</dbReference>
<feature type="compositionally biased region" description="Low complexity" evidence="5">
    <location>
        <begin position="776"/>
        <end position="789"/>
    </location>
</feature>
<feature type="region of interest" description="Disordered" evidence="5">
    <location>
        <begin position="1209"/>
        <end position="1375"/>
    </location>
</feature>
<feature type="compositionally biased region" description="Gly residues" evidence="5">
    <location>
        <begin position="1216"/>
        <end position="1228"/>
    </location>
</feature>
<keyword evidence="7" id="KW-1185">Reference proteome</keyword>
<evidence type="ECO:0000256" key="2">
    <source>
        <dbReference type="ARBA" id="ARBA00022603"/>
    </source>
</evidence>
<dbReference type="InterPro" id="IPR029063">
    <property type="entry name" value="SAM-dependent_MTases_sf"/>
</dbReference>
<feature type="region of interest" description="Disordered" evidence="5">
    <location>
        <begin position="194"/>
        <end position="218"/>
    </location>
</feature>
<dbReference type="InterPro" id="IPR001525">
    <property type="entry name" value="C5_MeTfrase"/>
</dbReference>
<accession>A0A150G2E4</accession>
<dbReference type="STRING" id="33097.A0A150G2E4"/>
<dbReference type="SUPFAM" id="SSF53335">
    <property type="entry name" value="S-adenosyl-L-methionine-dependent methyltransferases"/>
    <property type="match status" value="1"/>
</dbReference>
<feature type="region of interest" description="Disordered" evidence="5">
    <location>
        <begin position="738"/>
        <end position="814"/>
    </location>
</feature>
<dbReference type="EC" id="2.1.1.37" evidence="1"/>
<keyword evidence="3" id="KW-0808">Transferase</keyword>
<dbReference type="GO" id="GO:0003886">
    <property type="term" value="F:DNA (cytosine-5-)-methyltransferase activity"/>
    <property type="evidence" value="ECO:0007669"/>
    <property type="project" value="UniProtKB-EC"/>
</dbReference>
<dbReference type="PANTHER" id="PTHR10629:SF52">
    <property type="entry name" value="DNA (CYTOSINE-5)-METHYLTRANSFERASE 1"/>
    <property type="match status" value="1"/>
</dbReference>
<feature type="compositionally biased region" description="Acidic residues" evidence="5">
    <location>
        <begin position="1258"/>
        <end position="1274"/>
    </location>
</feature>
<evidence type="ECO:0000256" key="4">
    <source>
        <dbReference type="ARBA" id="ARBA00022691"/>
    </source>
</evidence>
<evidence type="ECO:0000256" key="5">
    <source>
        <dbReference type="SAM" id="MobiDB-lite"/>
    </source>
</evidence>
<keyword evidence="2" id="KW-0489">Methyltransferase</keyword>
<name>A0A150G2E4_GONPE</name>
<keyword evidence="4" id="KW-0949">S-adenosyl-L-methionine</keyword>
<dbReference type="Pfam" id="PF00145">
    <property type="entry name" value="DNA_methylase"/>
    <property type="match status" value="1"/>
</dbReference>
<sequence>MKVGCFFLVAMDEKTESFPTAVIKITGIQEKTGYPPKNWKRMTQKDRCNWLHDNVELEYDWLLTVWDTSIALTHLRQPTRDAVPGDTREFVRRLPDGVDLPPNLLWLAEDGPDKDRYGRLGYNNLIRRVEVHWLAPLAAVPPVEKDVFYCGKSFAEDFKAYRFIRREQLFKADAVCALAPRRDAAAAAAAAQGHRVGGSSGGGFKADGGAEPTAAGGRQGLRGEARVVPFLTACGAVPPPFAGERADVPSLRYYGAGRRGARVLHLCCGGGGSMLAKWLISALRRDRGQAAGAAAAAGVAAAAQGPGSGRKRKAAAAFGVDPGTLPGAGSAGCDTWQPDPDLELVDSMGVDIKPDACFSFLANAARGAVVLQSGVDESLELVRRYCLLCDWLELPPATHHRRFGCGPPDSSGNGGGDGQGAVSAGGGAVRSRAGRAGSGGSSGSGSGSGDRECGRAGGGVLDDIVAMRLVHTVGLDKDQQLTTSLDPTNCWLAVLVSRREGADDAAWEALAEPWRADDDVAGFLWLPVAALLEGPGAHPAHVRLLRDFAARCQAEGLIPRPGDVFAVVGTPSCKHFSGLNVYAPTSDVMADPTNHLVAPILEIVKFLRPPYVLIEQVTGAVKRELAAWLRTTQGLLEAMGGYEHQVADVAAGAQGAAEGRQRIFVVAARCGCPLPQPPCPTHVHAPTVNLTTIKRCRPQAPAGTALRRHSTCWDAIADLEPASNFRLTSLGLSSIGAGSDHGGVGAEATRTPHPAPPRKRRRTAGGGDEGQDQDSGRAAGASSPGASPGPDDEPALGTLLATVQPPPGTPSRDTRTAMAFSLTAASAAKTALCAADIYRLEFQHRRKAAAASAGRSTRSAGGDSGRARDPVQAAREYALEALGAALIGHKETPDGAKAWIASAPTGVLKRRSEWEAQIRQLRRRLGVAMLEEMALADRVFRSVFGRFRSILETELRLAKGLQEDAGAPEGGPRGRQHAASPGPGASLIPAGGGGDCSAAGAAKLGSGAGAADDGNAPRVGQGAADAGGGAGAGGGRGGGEDAAGGVPAGERWVANHWPVTQSVADMQRLQLIPPAMSDEQRLSDVPGIRSMLALSCGERPWVEKSLQDEQSAYARTGWGGFLGVIDCCYEVARRPLGHPVQDRIFTNRELLRKHGVPDFFALCVAPSHEALSQHGMVHGVLSYRTVVKTALRALRVAERLWTRLSVGRQDGQGAEAPGGAGGAGGAAAMGGAPSAASAPGAAGADGEEGDKAMGEGVEGCDDMEVDAPSEEQDGGCDRHQGGHEGDPEREDEAAHAEGKAAAGAAGPSHRPQAASDGGPVSGLRGDIDASEEHLCGSGGDDGTDDDDDVDGSGGEGGDHDAGAAGEADADSDEDLEEVVRQFYCEPRNAREAASAFAAARRGLEGEKRAEVGLTGESVSPLAAASWAASLRLAVAGWLRANG</sequence>
<feature type="compositionally biased region" description="Low complexity" evidence="5">
    <location>
        <begin position="1005"/>
        <end position="1024"/>
    </location>
</feature>
<dbReference type="Gene3D" id="3.40.50.150">
    <property type="entry name" value="Vaccinia Virus protein VP39"/>
    <property type="match status" value="1"/>
</dbReference>
<organism evidence="6 7">
    <name type="scientific">Gonium pectorale</name>
    <name type="common">Green alga</name>
    <dbReference type="NCBI Taxonomy" id="33097"/>
    <lineage>
        <taxon>Eukaryota</taxon>
        <taxon>Viridiplantae</taxon>
        <taxon>Chlorophyta</taxon>
        <taxon>core chlorophytes</taxon>
        <taxon>Chlorophyceae</taxon>
        <taxon>CS clade</taxon>
        <taxon>Chlamydomonadales</taxon>
        <taxon>Volvocaceae</taxon>
        <taxon>Gonium</taxon>
    </lineage>
</organism>
<evidence type="ECO:0000256" key="1">
    <source>
        <dbReference type="ARBA" id="ARBA00011975"/>
    </source>
</evidence>
<dbReference type="GO" id="GO:0032259">
    <property type="term" value="P:methylation"/>
    <property type="evidence" value="ECO:0007669"/>
    <property type="project" value="UniProtKB-KW"/>
</dbReference>
<dbReference type="PANTHER" id="PTHR10629">
    <property type="entry name" value="CYTOSINE-SPECIFIC METHYLTRANSFERASE"/>
    <property type="match status" value="1"/>
</dbReference>
<dbReference type="InterPro" id="IPR050390">
    <property type="entry name" value="C5-Methyltransferase"/>
</dbReference>
<feature type="region of interest" description="Disordered" evidence="5">
    <location>
        <begin position="405"/>
        <end position="453"/>
    </location>
</feature>
<feature type="compositionally biased region" description="Gly residues" evidence="5">
    <location>
        <begin position="195"/>
        <end position="206"/>
    </location>
</feature>
<reference evidence="7" key="1">
    <citation type="journal article" date="2016" name="Nat. Commun.">
        <title>The Gonium pectorale genome demonstrates co-option of cell cycle regulation during the evolution of multicellularity.</title>
        <authorList>
            <person name="Hanschen E.R."/>
            <person name="Marriage T.N."/>
            <person name="Ferris P.J."/>
            <person name="Hamaji T."/>
            <person name="Toyoda A."/>
            <person name="Fujiyama A."/>
            <person name="Neme R."/>
            <person name="Noguchi H."/>
            <person name="Minakuchi Y."/>
            <person name="Suzuki M."/>
            <person name="Kawai-Toyooka H."/>
            <person name="Smith D.R."/>
            <person name="Sparks H."/>
            <person name="Anderson J."/>
            <person name="Bakaric R."/>
            <person name="Luria V."/>
            <person name="Karger A."/>
            <person name="Kirschner M.W."/>
            <person name="Durand P.M."/>
            <person name="Michod R.E."/>
            <person name="Nozaki H."/>
            <person name="Olson B.J."/>
        </authorList>
    </citation>
    <scope>NUCLEOTIDE SEQUENCE [LARGE SCALE GENOMIC DNA]</scope>
    <source>
        <strain evidence="7">NIES-2863</strain>
    </source>
</reference>
<dbReference type="GO" id="GO:0003677">
    <property type="term" value="F:DNA binding"/>
    <property type="evidence" value="ECO:0007669"/>
    <property type="project" value="TreeGrafter"/>
</dbReference>
<feature type="compositionally biased region" description="Gly residues" evidence="5">
    <location>
        <begin position="1025"/>
        <end position="1042"/>
    </location>
</feature>
<evidence type="ECO:0000256" key="3">
    <source>
        <dbReference type="ARBA" id="ARBA00022679"/>
    </source>
</evidence>
<feature type="region of interest" description="Disordered" evidence="5">
    <location>
        <begin position="849"/>
        <end position="869"/>
    </location>
</feature>
<protein>
    <recommendedName>
        <fullName evidence="1">DNA (cytosine-5-)-methyltransferase</fullName>
        <ecNumber evidence="1">2.1.1.37</ecNumber>
    </recommendedName>
</protein>
<feature type="compositionally biased region" description="Basic and acidic residues" evidence="5">
    <location>
        <begin position="1325"/>
        <end position="1334"/>
    </location>
</feature>
<dbReference type="OrthoDB" id="546194at2759"/>
<evidence type="ECO:0000313" key="6">
    <source>
        <dbReference type="EMBL" id="KXZ43984.1"/>
    </source>
</evidence>
<feature type="region of interest" description="Disordered" evidence="5">
    <location>
        <begin position="963"/>
        <end position="991"/>
    </location>
</feature>
<gene>
    <name evidence="6" type="ORF">GPECTOR_76g806</name>
</gene>
<dbReference type="GO" id="GO:0005634">
    <property type="term" value="C:nucleus"/>
    <property type="evidence" value="ECO:0007669"/>
    <property type="project" value="TreeGrafter"/>
</dbReference>
<proteinExistence type="predicted"/>
<comment type="caution">
    <text evidence="6">The sequence shown here is derived from an EMBL/GenBank/DDBJ whole genome shotgun (WGS) entry which is preliminary data.</text>
</comment>